<sequence>MRGMNQSGGHLFLWPCHSYAQECGAVFEVWGFEEDTVTVPIWRCRFTRRDITLPITILNTTKTTNRSPLSSIFSFSLRIRPLLSFTIVLFQENESSKGSLLSLLSSRGVSQLKDKWTEYNQAKRLRRLVSLFVSATAKHVAVAAGHRITILSKEDDYQNPCAIFTGSSFGTFSVGAWSEDEEVLGVADDSDTLYFIKFSGEVVAEISKKILKVSSPIVSMFCNIHLDTRESYLFSVVTSDGLLQQIEIIHGQSGSTFPKCSSNHTSRICSNIFCFDRHSELNLFVAVHKNSGSCNLSLLCKNSSTELEQLFSLQFEGSYLKPKGYRVPVTYPKVLISPQATFIATLDLTGSLHIFKLDKESFTLSQFVLGQKDDSPISDNLSNGGNKSFVGFMDFTWWCDHTLAIVNRSGMVMLIDILNGSKVLEEDPAYFLPVLERASKYKGYVFVLASQLSKERYNSSSDLGSTEELHQTEWIIEDRLNEFHLSRLLWHLISFTEKSVPEMYGILISKKKYQAALEFADSHGLDKDKVLKSQWLNSSHGVNEINNFLSNIKDRDFVLSECVDRIGPTEDAVKAFLAYGLRITDHHRFSEVDDDNSSQVWDIRLARLQILQFRDRLATYLGINMGRFSVQEYGKFRIMPINEAAVALAESGKIGALNLLFKCHPYSLSPFMLEILASIPETVPVQMYGQLLPGSSPPSGVAVRQNDWVECEKMVHFVIASVKNNDILIQLKTEPLVKHFLGFPWPSIDELSNWYTNRARAMDDYSGQLANCLSLLEFALRKGISELQPFHQDVLYLYQIIYSNDDDSEMCFNMSLAMWGELSDYEKFKFMLKGVKEENVTERLHSRAIPFMREKLHKVSLIGDQTIEESFLVRWLKETSLENKLDICLVVIEEGCRNFQRNDYFKTEAEAVDCALHCIYLSTVTDRWSIMSSILSKLPQLHDGAIQVEDLERRLRIAEGHIEAGRLLAFYQVPKPLNFFQGAQLDEKGVKQIIRLILSKFIRRQPSRSDSEWASMWRDMQYLREKAFSFLDPEYILTEFCRGLLKAGKFSLARNYLKGTSSVALASEKAENLVIQAAREYFFSASSLSCSEIWKAKECLNLYPSSGNVKAEADIIDALTVKLPKLGVNILPMQFRQIKDPMEIIKIAITNQTGAYFHVDELIEVARLLGLRSADDISAVEEAIAREAAVSGDLQLAFDLCLGLARKGHGNVWDLCAAIARGPALDNMDVVSRKHLLGFALSHCDEESIGELLNAWKDLDMQGQCETFMVSTGTNPSKFSVQGSSLNSLQKQSFQNMVDGNDYFQEFDSISAENQDLHLEKTRDMVSIVAKTLAVGDRTDWASILIENGKVLSFAASQLPWLLELSRKGEHDKKLITGKLYLNIRTQAVVTILSWLARNGFAPRDNLIVSLAKSVMEPPVTEEEDIIGCSYLLNLVDAFNGVEIIEQQLKIRKDYQEICSIMSVGMAYSLLHNSAIGTDPSQRKELLKKRFKEKHASPSSDDIDKLGKVQSSFWREWKLKLEEQKRLTEHSRALEKIIPGVETDRFLSRDSIYIENVVISLIESVKLEKKNILKDILRLADTYDLNCTEVLLHYVSAVLVSDVWTNEDITAEVAGYKGEIIGNSAKTIETISTIVYPAIDGCNKLRLAYVYGLLSECYLQLETIKDLSPIVRANHVNAHLTLAQYYKVIEQECKNVSFINNLNFKNIAGLHGLNFECIKDEVYACIEESSLSALSKMVQDLVNMYGDSLPDDFMSWQDVYKYYILSLLRALENKVTTGSSIRTPEYLQGFINKLEQSYDLCRVYIRLLSQSDALGIMKQYFTVIMPLYSSYGLLPDNSTWQECLIVLLNFWMRLTDDMKEIASEENSEETCSFNPQCLMSCLKVFMKLVIEDIISPSQGWGSIYGYVNCGLNSDSSAETYNFCKAMVFSGCGFGAVAEVFSVASSETGSASDCGTCSQDLPHFYLAILEAVLSELINGSHESQNLYHILSSLSKLEGDSKIMQCVRHVIWERMVQFSDNLQLPSSVRVFVLELMQFISGKIIKGFSTEILANVQPWEEWNELIYACQKSENDVDKQLPDHKDSSSRVTNTLVALKSSQLVASISPSIEITPDDLSNADIAVSCFMRLCGEASEDLHFDVLLAILEEWDGLFTAGKNREANVEASDGGNDWNNDDWDEGWENLEEVDNPQKEKIEDSAFVHPLHLCWAEIFRKFISISRFTDVLRLIDQSSLKPNALLLDEDDACSLTQIALGIDCFLALKLVLSLPYKALQLQCLGAVEDSTRQGISQTRNKDYELLILILSSGVLTSIIIDSTYSTLFSYICYLVGNLSNQCQQDLVSGRGINSNEDHENQLLLFTRILFPNFISELVKADQHIFAGFLVTKFMHSNESLSLINITGASLNRYLEMQLHVLQVNEFPVEKTCKTLKNTVGMLKDKLISLIQSILPLLSASVS</sequence>
<dbReference type="SUPFAM" id="SSF50978">
    <property type="entry name" value="WD40 repeat-like"/>
    <property type="match status" value="1"/>
</dbReference>
<reference evidence="6 7" key="1">
    <citation type="submission" date="2024-01" db="EMBL/GenBank/DDBJ databases">
        <title>The genomes of 5 underutilized Papilionoideae crops provide insights into root nodulation and disease resistanc.</title>
        <authorList>
            <person name="Jiang F."/>
        </authorList>
    </citation>
    <scope>NUCLEOTIDE SEQUENCE [LARGE SCALE GENOMIC DNA]</scope>
    <source>
        <strain evidence="6">DUOXIRENSHENG_FW03</strain>
        <tissue evidence="6">Leaves</tissue>
    </source>
</reference>
<evidence type="ECO:0000256" key="3">
    <source>
        <dbReference type="ARBA" id="ARBA00022824"/>
    </source>
</evidence>
<dbReference type="InterPro" id="IPR013244">
    <property type="entry name" value="Sec39_domain"/>
</dbReference>
<dbReference type="Proteomes" id="UP001386955">
    <property type="component" value="Unassembled WGS sequence"/>
</dbReference>
<proteinExistence type="predicted"/>
<evidence type="ECO:0000256" key="4">
    <source>
        <dbReference type="ARBA" id="ARBA00022927"/>
    </source>
</evidence>
<dbReference type="GO" id="GO:0015031">
    <property type="term" value="P:protein transport"/>
    <property type="evidence" value="ECO:0007669"/>
    <property type="project" value="UniProtKB-KW"/>
</dbReference>
<accession>A0AAN9S8U3</accession>
<evidence type="ECO:0000259" key="5">
    <source>
        <dbReference type="Pfam" id="PF08314"/>
    </source>
</evidence>
<dbReference type="InterPro" id="IPR036322">
    <property type="entry name" value="WD40_repeat_dom_sf"/>
</dbReference>
<dbReference type="GO" id="GO:0000149">
    <property type="term" value="F:SNARE binding"/>
    <property type="evidence" value="ECO:0007669"/>
    <property type="project" value="TreeGrafter"/>
</dbReference>
<keyword evidence="7" id="KW-1185">Reference proteome</keyword>
<protein>
    <recommendedName>
        <fullName evidence="5">Sec39 domain-containing protein</fullName>
    </recommendedName>
</protein>
<feature type="domain" description="Sec39" evidence="5">
    <location>
        <begin position="645"/>
        <end position="943"/>
    </location>
</feature>
<evidence type="ECO:0000256" key="2">
    <source>
        <dbReference type="ARBA" id="ARBA00022448"/>
    </source>
</evidence>
<keyword evidence="4" id="KW-0653">Protein transport</keyword>
<organism evidence="6 7">
    <name type="scientific">Psophocarpus tetragonolobus</name>
    <name type="common">Winged bean</name>
    <name type="synonym">Dolichos tetragonolobus</name>
    <dbReference type="NCBI Taxonomy" id="3891"/>
    <lineage>
        <taxon>Eukaryota</taxon>
        <taxon>Viridiplantae</taxon>
        <taxon>Streptophyta</taxon>
        <taxon>Embryophyta</taxon>
        <taxon>Tracheophyta</taxon>
        <taxon>Spermatophyta</taxon>
        <taxon>Magnoliopsida</taxon>
        <taxon>eudicotyledons</taxon>
        <taxon>Gunneridae</taxon>
        <taxon>Pentapetalae</taxon>
        <taxon>rosids</taxon>
        <taxon>fabids</taxon>
        <taxon>Fabales</taxon>
        <taxon>Fabaceae</taxon>
        <taxon>Papilionoideae</taxon>
        <taxon>50 kb inversion clade</taxon>
        <taxon>NPAAA clade</taxon>
        <taxon>indigoferoid/millettioid clade</taxon>
        <taxon>Phaseoleae</taxon>
        <taxon>Psophocarpus</taxon>
    </lineage>
</organism>
<dbReference type="GO" id="GO:0006890">
    <property type="term" value="P:retrograde vesicle-mediated transport, Golgi to endoplasmic reticulum"/>
    <property type="evidence" value="ECO:0007669"/>
    <property type="project" value="InterPro"/>
</dbReference>
<evidence type="ECO:0000313" key="6">
    <source>
        <dbReference type="EMBL" id="KAK7389568.1"/>
    </source>
</evidence>
<keyword evidence="3" id="KW-0256">Endoplasmic reticulum</keyword>
<evidence type="ECO:0000313" key="7">
    <source>
        <dbReference type="Proteomes" id="UP001386955"/>
    </source>
</evidence>
<evidence type="ECO:0000256" key="1">
    <source>
        <dbReference type="ARBA" id="ARBA00004240"/>
    </source>
</evidence>
<dbReference type="EMBL" id="JAYMYS010000006">
    <property type="protein sequence ID" value="KAK7389568.1"/>
    <property type="molecule type" value="Genomic_DNA"/>
</dbReference>
<name>A0AAN9S8U3_PSOTE</name>
<dbReference type="GO" id="GO:0070939">
    <property type="term" value="C:Dsl1/NZR complex"/>
    <property type="evidence" value="ECO:0007669"/>
    <property type="project" value="TreeGrafter"/>
</dbReference>
<keyword evidence="2" id="KW-0813">Transport</keyword>
<comment type="subcellular location">
    <subcellularLocation>
        <location evidence="1">Endoplasmic reticulum</location>
    </subcellularLocation>
</comment>
<comment type="caution">
    <text evidence="6">The sequence shown here is derived from an EMBL/GenBank/DDBJ whole genome shotgun (WGS) entry which is preliminary data.</text>
</comment>
<dbReference type="PANTHER" id="PTHR15922:SF2">
    <property type="entry name" value="NBAS SUBUNIT OF NRZ TETHERING COMPLEX"/>
    <property type="match status" value="1"/>
</dbReference>
<dbReference type="PANTHER" id="PTHR15922">
    <property type="entry name" value="NEUROBLASTOMA-AMPLIFIED SEQUENCE"/>
    <property type="match status" value="1"/>
</dbReference>
<gene>
    <name evidence="6" type="ORF">VNO78_24720</name>
</gene>
<dbReference type="Pfam" id="PF08314">
    <property type="entry name" value="Sec39"/>
    <property type="match status" value="2"/>
</dbReference>
<feature type="domain" description="Sec39" evidence="5">
    <location>
        <begin position="990"/>
        <end position="1174"/>
    </location>
</feature>